<proteinExistence type="predicted"/>
<sequence length="144" mass="16604">MVTDTKRKPEEAQVYYRSIESLCEAIKDLALTYGEISARNRKQTKDIKEVKDLFSEIENTIQKKGAEVYTWSRMEQAALKTLIQLVKTFVKTMNDSIANDEDTLIRQLTNHYKKCQDLILEIKSVSNRDSRILNVRSALLGLFG</sequence>
<dbReference type="AlphaFoldDB" id="A0A4U8TGL8"/>
<organism evidence="1 2">
    <name type="scientific">Helicobacter trogontum</name>
    <dbReference type="NCBI Taxonomy" id="50960"/>
    <lineage>
        <taxon>Bacteria</taxon>
        <taxon>Pseudomonadati</taxon>
        <taxon>Campylobacterota</taxon>
        <taxon>Epsilonproteobacteria</taxon>
        <taxon>Campylobacterales</taxon>
        <taxon>Helicobacteraceae</taxon>
        <taxon>Helicobacter</taxon>
    </lineage>
</organism>
<name>A0A4U8TGL8_9HELI</name>
<comment type="caution">
    <text evidence="1">The sequence shown here is derived from an EMBL/GenBank/DDBJ whole genome shotgun (WGS) entry which is preliminary data.</text>
</comment>
<evidence type="ECO:0000313" key="2">
    <source>
        <dbReference type="Proteomes" id="UP000029861"/>
    </source>
</evidence>
<gene>
    <name evidence="1" type="ORF">LS80_001360</name>
</gene>
<evidence type="ECO:0000313" key="1">
    <source>
        <dbReference type="EMBL" id="TLD99320.1"/>
    </source>
</evidence>
<dbReference type="EMBL" id="JRPK02000003">
    <property type="protein sequence ID" value="TLD99320.1"/>
    <property type="molecule type" value="Genomic_DNA"/>
</dbReference>
<accession>A0A4U8TGL8</accession>
<protein>
    <submittedName>
        <fullName evidence="1">Uncharacterized protein</fullName>
    </submittedName>
</protein>
<reference evidence="1 2" key="1">
    <citation type="journal article" date="2014" name="Genome Announc.">
        <title>Draft genome sequences of eight enterohepatic helicobacter species isolated from both laboratory and wild rodents.</title>
        <authorList>
            <person name="Sheh A."/>
            <person name="Shen Z."/>
            <person name="Fox J.G."/>
        </authorList>
    </citation>
    <scope>NUCLEOTIDE SEQUENCE [LARGE SCALE GENOMIC DNA]</scope>
    <source>
        <strain evidence="1 2">ATCC 49310</strain>
    </source>
</reference>
<dbReference type="Proteomes" id="UP000029861">
    <property type="component" value="Unassembled WGS sequence"/>
</dbReference>
<dbReference type="RefSeq" id="WP_034322291.1">
    <property type="nucleotide sequence ID" value="NZ_FZNF01000010.1"/>
</dbReference>